<dbReference type="EMBL" id="RIAS01000002">
    <property type="protein sequence ID" value="KAA8783073.1"/>
    <property type="molecule type" value="Genomic_DNA"/>
</dbReference>
<dbReference type="RefSeq" id="WP_123062975.1">
    <property type="nucleotide sequence ID" value="NZ_RIAS01000002.1"/>
</dbReference>
<gene>
    <name evidence="1" type="ORF">EC604_04345</name>
</gene>
<dbReference type="Proteomes" id="UP000323664">
    <property type="component" value="Unassembled WGS sequence"/>
</dbReference>
<comment type="caution">
    <text evidence="1">The sequence shown here is derived from an EMBL/GenBank/DDBJ whole genome shotgun (WGS) entry which is preliminary data.</text>
</comment>
<sequence length="161" mass="18798">MNREFLYTRPYTPGKIDDTPVDLDSWFLDDSREKLEDELRKSSLSSLITELIEIFQDDEPNYQVLLGLLGDKIIKEVREDKILYCLEEILRTDKDINKIEIEVDDQTLHIKTMNIFVTESSYLNVKNEISNPDGKLFIEGDNDSMSILIRDKYIVLYVVNG</sequence>
<reference evidence="1 2" key="1">
    <citation type="journal article" date="2019" name="J. Ind. Microbiol. Biotechnol.">
        <title>Paenibacillus amylolyticus 27C64 has a diverse set of carbohydrate-active enzymes and complete pectin deconstruction system.</title>
        <authorList>
            <person name="Keggi C."/>
            <person name="Doran-Peterson J."/>
        </authorList>
    </citation>
    <scope>NUCLEOTIDE SEQUENCE [LARGE SCALE GENOMIC DNA]</scope>
    <source>
        <strain evidence="1 2">27C64</strain>
    </source>
</reference>
<accession>A0A5M9WNF3</accession>
<name>A0A5M9WNF3_PAEAM</name>
<dbReference type="AlphaFoldDB" id="A0A5M9WNF3"/>
<evidence type="ECO:0000313" key="1">
    <source>
        <dbReference type="EMBL" id="KAA8783073.1"/>
    </source>
</evidence>
<organism evidence="1 2">
    <name type="scientific">Paenibacillus amylolyticus</name>
    <dbReference type="NCBI Taxonomy" id="1451"/>
    <lineage>
        <taxon>Bacteria</taxon>
        <taxon>Bacillati</taxon>
        <taxon>Bacillota</taxon>
        <taxon>Bacilli</taxon>
        <taxon>Bacillales</taxon>
        <taxon>Paenibacillaceae</taxon>
        <taxon>Paenibacillus</taxon>
    </lineage>
</organism>
<dbReference type="OrthoDB" id="2608372at2"/>
<protein>
    <submittedName>
        <fullName evidence="1">Uncharacterized protein</fullName>
    </submittedName>
</protein>
<evidence type="ECO:0000313" key="2">
    <source>
        <dbReference type="Proteomes" id="UP000323664"/>
    </source>
</evidence>
<proteinExistence type="predicted"/>